<dbReference type="KEGG" id="mgad:MGAD_19060"/>
<organism evidence="2 3">
    <name type="scientific">Mycolicibacterium gadium</name>
    <name type="common">Mycobacterium gadium</name>
    <dbReference type="NCBI Taxonomy" id="1794"/>
    <lineage>
        <taxon>Bacteria</taxon>
        <taxon>Bacillati</taxon>
        <taxon>Actinomycetota</taxon>
        <taxon>Actinomycetes</taxon>
        <taxon>Mycobacteriales</taxon>
        <taxon>Mycobacteriaceae</taxon>
        <taxon>Mycolicibacterium</taxon>
    </lineage>
</organism>
<evidence type="ECO:0000313" key="2">
    <source>
        <dbReference type="EMBL" id="BBZ17571.1"/>
    </source>
</evidence>
<proteinExistence type="predicted"/>
<sequence>MTGADLSVARGRSGAQARHTHDVMCDTPGKIADECLRPGNFKIVIQNIWYLFGLSDTRCSVSNTDRPPQFPNLHGSAGGQKSAGVGSQTPRTAASDRRNFEGLRAAEIQWDVVPEK</sequence>
<feature type="region of interest" description="Disordered" evidence="1">
    <location>
        <begin position="1"/>
        <end position="21"/>
    </location>
</feature>
<name>A0A7I7WLZ3_MYCGU</name>
<gene>
    <name evidence="2" type="ORF">MGAD_19060</name>
</gene>
<protein>
    <submittedName>
        <fullName evidence="2">Uncharacterized protein</fullName>
    </submittedName>
</protein>
<dbReference type="EMBL" id="AP022608">
    <property type="protein sequence ID" value="BBZ17571.1"/>
    <property type="molecule type" value="Genomic_DNA"/>
</dbReference>
<reference evidence="2 3" key="1">
    <citation type="journal article" date="2019" name="Emerg. Microbes Infect.">
        <title>Comprehensive subspecies identification of 175 nontuberculous mycobacteria species based on 7547 genomic profiles.</title>
        <authorList>
            <person name="Matsumoto Y."/>
            <person name="Kinjo T."/>
            <person name="Motooka D."/>
            <person name="Nabeya D."/>
            <person name="Jung N."/>
            <person name="Uechi K."/>
            <person name="Horii T."/>
            <person name="Iida T."/>
            <person name="Fujita J."/>
            <person name="Nakamura S."/>
        </authorList>
    </citation>
    <scope>NUCLEOTIDE SEQUENCE [LARGE SCALE GENOMIC DNA]</scope>
    <source>
        <strain evidence="2 3">JCM 12688</strain>
    </source>
</reference>
<dbReference type="Proteomes" id="UP000466187">
    <property type="component" value="Chromosome"/>
</dbReference>
<accession>A0A7I7WLZ3</accession>
<evidence type="ECO:0000313" key="3">
    <source>
        <dbReference type="Proteomes" id="UP000466187"/>
    </source>
</evidence>
<feature type="region of interest" description="Disordered" evidence="1">
    <location>
        <begin position="62"/>
        <end position="96"/>
    </location>
</feature>
<evidence type="ECO:0000256" key="1">
    <source>
        <dbReference type="SAM" id="MobiDB-lite"/>
    </source>
</evidence>
<dbReference type="AlphaFoldDB" id="A0A7I7WLZ3"/>